<feature type="active site" description="Charge relay system" evidence="5">
    <location>
        <position position="216"/>
    </location>
</feature>
<evidence type="ECO:0000259" key="9">
    <source>
        <dbReference type="Pfam" id="PF22148"/>
    </source>
</evidence>
<dbReference type="InterPro" id="IPR050131">
    <property type="entry name" value="Peptidase_S8_subtilisin-like"/>
</dbReference>
<feature type="active site" description="Charge relay system" evidence="5">
    <location>
        <position position="398"/>
    </location>
</feature>
<dbReference type="InterPro" id="IPR036852">
    <property type="entry name" value="Peptidase_S8/S53_dom_sf"/>
</dbReference>
<dbReference type="InterPro" id="IPR023828">
    <property type="entry name" value="Peptidase_S8_Ser-AS"/>
</dbReference>
<dbReference type="InterPro" id="IPR022398">
    <property type="entry name" value="Peptidase_S8_His-AS"/>
</dbReference>
<feature type="domain" description="Peptidase S8/S53" evidence="7">
    <location>
        <begin position="168"/>
        <end position="448"/>
    </location>
</feature>
<dbReference type="InterPro" id="IPR037045">
    <property type="entry name" value="S8pro/Inhibitor_I9_sf"/>
</dbReference>
<gene>
    <name evidence="10" type="ORF">ABOD76_09290</name>
</gene>
<evidence type="ECO:0000259" key="8">
    <source>
        <dbReference type="Pfam" id="PF04151"/>
    </source>
</evidence>
<dbReference type="InterPro" id="IPR054399">
    <property type="entry name" value="Fervidolysin-like_N_prodom"/>
</dbReference>
<name>A0AAU7UEZ9_9DEIO</name>
<protein>
    <submittedName>
        <fullName evidence="10">S8 family serine peptidase</fullName>
    </submittedName>
</protein>
<evidence type="ECO:0000256" key="2">
    <source>
        <dbReference type="ARBA" id="ARBA00022670"/>
    </source>
</evidence>
<dbReference type="InterPro" id="IPR015500">
    <property type="entry name" value="Peptidase_S8_subtilisin-rel"/>
</dbReference>
<dbReference type="PROSITE" id="PS51257">
    <property type="entry name" value="PROKAR_LIPOPROTEIN"/>
    <property type="match status" value="1"/>
</dbReference>
<keyword evidence="2 5" id="KW-0645">Protease</keyword>
<feature type="domain" description="Peptidase C-terminal archaeal/bacterial" evidence="8">
    <location>
        <begin position="611"/>
        <end position="686"/>
    </location>
</feature>
<dbReference type="Pfam" id="PF22148">
    <property type="entry name" value="Fervidolysin_NPro-like"/>
    <property type="match status" value="1"/>
</dbReference>
<accession>A0AAU7UEZ9</accession>
<dbReference type="SUPFAM" id="SSF52743">
    <property type="entry name" value="Subtilisin-like"/>
    <property type="match status" value="1"/>
</dbReference>
<keyword evidence="6" id="KW-0732">Signal</keyword>
<dbReference type="GO" id="GO:0004252">
    <property type="term" value="F:serine-type endopeptidase activity"/>
    <property type="evidence" value="ECO:0007669"/>
    <property type="project" value="UniProtKB-UniRule"/>
</dbReference>
<sequence>MNRVHTKKLGNLSLALTLLLAACGQSSVTTVRPVPTDSKFTLDPTRSFQTGQVVVGLPDGVSAAAAAATVGGQVLREMPALHAALIRLPDGLSVNKAVHAYAAAGSVRYAEPNYLMTTPERSSHTAQALSAASLAPQAVATTLNDPQLGKQWFLKNMGAYKAWETATGKGIRIGVADEDIDRNHPDLKANIVYPGYDSPNDKLITPTTAYDGVGEHGTWVAGTAAAVGNNGIGGAGVAYQASIVPITITHDATGASSVDSAYAFLWAVVGPDGKAPGETGDTDTPAGHNGYVDVLNYSFGGSDYSQLDKEAVDYVLSNGVVFVTSAGNTPTTGPASPAWTPGAISVAATTPYNERTGFSNRGSHITVAAPGQNMWLTTLRTNVSNPDEANYSYVDGTSFSSPATAGTIALILQASATKNPDGSVAKITLTPAQVRHLLEDTAFKPTGSYSIDTGNGVVRADAAVAAASKADVATTTEKGVNVTLKFVASSNTAVSIPLVGVTMVGGKRPDQLLYAQSAAGNAFFPTGIASFREIDAGDYQLYASGPRTVVVGGNAGVASATLSLAPGESLAKAVQLPITLPTDSNEPNNTRATATAIDYGQVQDGVLAETDTDLYKFTGTAGDKASINTLTNGLSRYIDSGPDLRLQVLDASGTVVATNDDQRSGVSDAALDYTIPTTGTYYIKVDDQNGGTPVNSYWVSLSKRAGSETEPNGSGTVKGAAFSNVDFSKANVLGMGQALDASIGTASDVDVYTFNGTTGQQIVADINASVSGKPDTVMALYRKGTGTAPTLITGNDDSTSTDSTIEAKLPSNDTYYLVVGAFTNSTQSSSGDYRISLDQR</sequence>
<evidence type="ECO:0000256" key="4">
    <source>
        <dbReference type="ARBA" id="ARBA00022825"/>
    </source>
</evidence>
<dbReference type="EMBL" id="CP158299">
    <property type="protein sequence ID" value="XBV86488.1"/>
    <property type="molecule type" value="Genomic_DNA"/>
</dbReference>
<dbReference type="Pfam" id="PF00082">
    <property type="entry name" value="Peptidase_S8"/>
    <property type="match status" value="1"/>
</dbReference>
<proteinExistence type="inferred from homology"/>
<dbReference type="Pfam" id="PF04151">
    <property type="entry name" value="PPC"/>
    <property type="match status" value="2"/>
</dbReference>
<dbReference type="KEGG" id="dsc:ABOD76_09290"/>
<dbReference type="Gene3D" id="2.60.120.380">
    <property type="match status" value="2"/>
</dbReference>
<feature type="active site" description="Charge relay system" evidence="5">
    <location>
        <position position="177"/>
    </location>
</feature>
<evidence type="ECO:0000256" key="1">
    <source>
        <dbReference type="ARBA" id="ARBA00011073"/>
    </source>
</evidence>
<evidence type="ECO:0000259" key="7">
    <source>
        <dbReference type="Pfam" id="PF00082"/>
    </source>
</evidence>
<evidence type="ECO:0000313" key="10">
    <source>
        <dbReference type="EMBL" id="XBV86488.1"/>
    </source>
</evidence>
<evidence type="ECO:0000256" key="5">
    <source>
        <dbReference type="PROSITE-ProRule" id="PRU01240"/>
    </source>
</evidence>
<dbReference type="PANTHER" id="PTHR43806">
    <property type="entry name" value="PEPTIDASE S8"/>
    <property type="match status" value="1"/>
</dbReference>
<dbReference type="SUPFAM" id="SSF89260">
    <property type="entry name" value="Collagen-binding domain"/>
    <property type="match status" value="1"/>
</dbReference>
<feature type="domain" description="Fervidolysin-like N-terminal prodomain" evidence="9">
    <location>
        <begin position="38"/>
        <end position="113"/>
    </location>
</feature>
<dbReference type="Gene3D" id="3.30.70.80">
    <property type="entry name" value="Peptidase S8 propeptide/proteinase inhibitor I9"/>
    <property type="match status" value="1"/>
</dbReference>
<dbReference type="PROSITE" id="PS51892">
    <property type="entry name" value="SUBTILASE"/>
    <property type="match status" value="1"/>
</dbReference>
<keyword evidence="3 5" id="KW-0378">Hydrolase</keyword>
<dbReference type="AlphaFoldDB" id="A0AAU7UEZ9"/>
<dbReference type="InterPro" id="IPR007280">
    <property type="entry name" value="Peptidase_C_arc/bac"/>
</dbReference>
<dbReference type="InterPro" id="IPR000209">
    <property type="entry name" value="Peptidase_S8/S53_dom"/>
</dbReference>
<feature type="domain" description="Peptidase C-terminal archaeal/bacterial" evidence="8">
    <location>
        <begin position="748"/>
        <end position="819"/>
    </location>
</feature>
<dbReference type="PROSITE" id="PS00137">
    <property type="entry name" value="SUBTILASE_HIS"/>
    <property type="match status" value="1"/>
</dbReference>
<feature type="chain" id="PRO_5043661172" evidence="6">
    <location>
        <begin position="28"/>
        <end position="840"/>
    </location>
</feature>
<feature type="signal peptide" evidence="6">
    <location>
        <begin position="1"/>
        <end position="27"/>
    </location>
</feature>
<dbReference type="RefSeq" id="WP_350244557.1">
    <property type="nucleotide sequence ID" value="NZ_CP158299.1"/>
</dbReference>
<comment type="similarity">
    <text evidence="1 5">Belongs to the peptidase S8 family.</text>
</comment>
<keyword evidence="4 5" id="KW-0720">Serine protease</keyword>
<dbReference type="PRINTS" id="PR00723">
    <property type="entry name" value="SUBTILISIN"/>
</dbReference>
<evidence type="ECO:0000256" key="6">
    <source>
        <dbReference type="SAM" id="SignalP"/>
    </source>
</evidence>
<evidence type="ECO:0000256" key="3">
    <source>
        <dbReference type="ARBA" id="ARBA00022801"/>
    </source>
</evidence>
<reference evidence="10" key="1">
    <citation type="submission" date="2024-06" db="EMBL/GenBank/DDBJ databases">
        <title>Draft Genome Sequence of Deinococcus sonorensis Type Strain KR-87, a Biofilm Producing Representative of the Genus Deinococcus.</title>
        <authorList>
            <person name="Boren L.S."/>
            <person name="Grosso R.A."/>
            <person name="Hugenberg-Cox A.N."/>
            <person name="Hill J.T.E."/>
            <person name="Albert C.M."/>
            <person name="Tuohy J.M."/>
        </authorList>
    </citation>
    <scope>NUCLEOTIDE SEQUENCE</scope>
    <source>
        <strain evidence="10">KR-87</strain>
    </source>
</reference>
<dbReference type="Gene3D" id="3.40.50.200">
    <property type="entry name" value="Peptidase S8/S53 domain"/>
    <property type="match status" value="1"/>
</dbReference>
<dbReference type="GO" id="GO:0006508">
    <property type="term" value="P:proteolysis"/>
    <property type="evidence" value="ECO:0007669"/>
    <property type="project" value="UniProtKB-KW"/>
</dbReference>
<dbReference type="PROSITE" id="PS00138">
    <property type="entry name" value="SUBTILASE_SER"/>
    <property type="match status" value="1"/>
</dbReference>
<dbReference type="PANTHER" id="PTHR43806:SF11">
    <property type="entry name" value="CEREVISIN-RELATED"/>
    <property type="match status" value="1"/>
</dbReference>
<organism evidence="10">
    <name type="scientific">Deinococcus sonorensis KR-87</name>
    <dbReference type="NCBI Taxonomy" id="694439"/>
    <lineage>
        <taxon>Bacteria</taxon>
        <taxon>Thermotogati</taxon>
        <taxon>Deinococcota</taxon>
        <taxon>Deinococci</taxon>
        <taxon>Deinococcales</taxon>
        <taxon>Deinococcaceae</taxon>
        <taxon>Deinococcus</taxon>
    </lineage>
</organism>